<keyword evidence="6" id="KW-0645">Protease</keyword>
<dbReference type="Pfam" id="PF00246">
    <property type="entry name" value="Peptidase_M14"/>
    <property type="match status" value="1"/>
</dbReference>
<comment type="subcellular location">
    <subcellularLocation>
        <location evidence="3">Secreted</location>
    </subcellularLocation>
</comment>
<evidence type="ECO:0000256" key="14">
    <source>
        <dbReference type="SAM" id="SignalP"/>
    </source>
</evidence>
<feature type="chain" id="PRO_5040979208" description="Carboxypeptidase M14B" evidence="14">
    <location>
        <begin position="20"/>
        <end position="532"/>
    </location>
</feature>
<dbReference type="SUPFAM" id="SSF53187">
    <property type="entry name" value="Zn-dependent exopeptidases"/>
    <property type="match status" value="1"/>
</dbReference>
<evidence type="ECO:0000259" key="15">
    <source>
        <dbReference type="PROSITE" id="PS52035"/>
    </source>
</evidence>
<evidence type="ECO:0000256" key="2">
    <source>
        <dbReference type="ARBA" id="ARBA00003091"/>
    </source>
</evidence>
<keyword evidence="17" id="KW-1185">Reference proteome</keyword>
<accession>A0A9W8W7U8</accession>
<keyword evidence="9" id="KW-0843">Virulence</keyword>
<reference evidence="16" key="1">
    <citation type="submission" date="2022-10" db="EMBL/GenBank/DDBJ databases">
        <title>Tapping the CABI collections for fungal endophytes: first genome assemblies for Collariella, Neodidymelliopsis, Ascochyta clinopodiicola, Didymella pomorum, Didymosphaeria variabile, Neocosmospora piperis and Neocucurbitaria cava.</title>
        <authorList>
            <person name="Hill R."/>
        </authorList>
    </citation>
    <scope>NUCLEOTIDE SEQUENCE</scope>
    <source>
        <strain evidence="16">IMI 366586</strain>
    </source>
</reference>
<comment type="cofactor">
    <cofactor evidence="1">
        <name>Zn(2+)</name>
        <dbReference type="ChEBI" id="CHEBI:29105"/>
    </cofactor>
</comment>
<keyword evidence="7 14" id="KW-0732">Signal</keyword>
<dbReference type="PROSITE" id="PS52035">
    <property type="entry name" value="PEPTIDASE_M14"/>
    <property type="match status" value="1"/>
</dbReference>
<evidence type="ECO:0000256" key="12">
    <source>
        <dbReference type="ARBA" id="ARBA00042017"/>
    </source>
</evidence>
<organism evidence="16 17">
    <name type="scientific">Fusarium piperis</name>
    <dbReference type="NCBI Taxonomy" id="1435070"/>
    <lineage>
        <taxon>Eukaryota</taxon>
        <taxon>Fungi</taxon>
        <taxon>Dikarya</taxon>
        <taxon>Ascomycota</taxon>
        <taxon>Pezizomycotina</taxon>
        <taxon>Sordariomycetes</taxon>
        <taxon>Hypocreomycetidae</taxon>
        <taxon>Hypocreales</taxon>
        <taxon>Nectriaceae</taxon>
        <taxon>Fusarium</taxon>
        <taxon>Fusarium solani species complex</taxon>
    </lineage>
</organism>
<dbReference type="Proteomes" id="UP001140502">
    <property type="component" value="Unassembled WGS sequence"/>
</dbReference>
<evidence type="ECO:0000256" key="9">
    <source>
        <dbReference type="ARBA" id="ARBA00023026"/>
    </source>
</evidence>
<evidence type="ECO:0000256" key="1">
    <source>
        <dbReference type="ARBA" id="ARBA00001947"/>
    </source>
</evidence>
<dbReference type="GO" id="GO:0006508">
    <property type="term" value="P:proteolysis"/>
    <property type="evidence" value="ECO:0007669"/>
    <property type="project" value="UniProtKB-KW"/>
</dbReference>
<keyword evidence="8" id="KW-0378">Hydrolase</keyword>
<evidence type="ECO:0000313" key="16">
    <source>
        <dbReference type="EMBL" id="KAJ4315070.1"/>
    </source>
</evidence>
<evidence type="ECO:0000256" key="6">
    <source>
        <dbReference type="ARBA" id="ARBA00022670"/>
    </source>
</evidence>
<feature type="active site" description="Proton donor/acceptor" evidence="13">
    <location>
        <position position="315"/>
    </location>
</feature>
<evidence type="ECO:0000256" key="13">
    <source>
        <dbReference type="PROSITE-ProRule" id="PRU01379"/>
    </source>
</evidence>
<comment type="caution">
    <text evidence="16">The sequence shown here is derived from an EMBL/GenBank/DDBJ whole genome shotgun (WGS) entry which is preliminary data.</text>
</comment>
<dbReference type="GO" id="GO:0004181">
    <property type="term" value="F:metallocarboxypeptidase activity"/>
    <property type="evidence" value="ECO:0007669"/>
    <property type="project" value="InterPro"/>
</dbReference>
<evidence type="ECO:0000256" key="11">
    <source>
        <dbReference type="ARBA" id="ARBA00041263"/>
    </source>
</evidence>
<comment type="similarity">
    <text evidence="4 13">Belongs to the peptidase M14 family.</text>
</comment>
<dbReference type="GO" id="GO:0008270">
    <property type="term" value="F:zinc ion binding"/>
    <property type="evidence" value="ECO:0007669"/>
    <property type="project" value="InterPro"/>
</dbReference>
<evidence type="ECO:0000256" key="7">
    <source>
        <dbReference type="ARBA" id="ARBA00022729"/>
    </source>
</evidence>
<sequence length="532" mass="58346">MLGKAASLIGLSVVSVASAAQYGYNYVSIQKNTDLIAANFKDVDIDLYSPAFLNPDGIQAGFSDGTQGATSHDDLEAFVEKIAAKNSYMTYNTANFTSEELRTFPYVKLSTSGGPKAKNKVRVWIQGAVHGNEPAGDESLLALLGKFDAEPKWASKVLKDLEIVILPRYNPDGVFYFQRRLPTNYDPNRDHIKLARQQTRDIKKLFSEFEPHVVVDMHEYGATGKYGRYMQASDGLFSAAKNLNIHKDIRELSEKLFAKNIGKAMEKAGLRWEPYVTGATSSDLDFVPTFDEAGSDAKIGRNAMGLTQSVTFLIEMRGIGIAEQQFQRRTAAGLTMVGAIVDTAANNADKVRKTVEGGIKKFINSKDPVVITDSSNIQNRLFTMIDHTNGSVVQVPIRFASTTPTTANLTRSRPEAYLIPVAWSDLAERLRVSGLEVETLKSEWTGTAEALTITSSKLSASYYEGVVLATVTAESKKRELTLPAGSFLVSTRQKNAGLAINALEPENIDSYASFNIIPVEKGDEYPIFRVLS</sequence>
<dbReference type="InterPro" id="IPR000834">
    <property type="entry name" value="Peptidase_M14"/>
</dbReference>
<evidence type="ECO:0000256" key="3">
    <source>
        <dbReference type="ARBA" id="ARBA00004613"/>
    </source>
</evidence>
<dbReference type="Gene3D" id="3.40.630.10">
    <property type="entry name" value="Zn peptidases"/>
    <property type="match status" value="1"/>
</dbReference>
<dbReference type="OrthoDB" id="3626597at2759"/>
<evidence type="ECO:0000313" key="17">
    <source>
        <dbReference type="Proteomes" id="UP001140502"/>
    </source>
</evidence>
<dbReference type="PANTHER" id="PTHR11705">
    <property type="entry name" value="PROTEASE FAMILY M14 CARBOXYPEPTIDASE A,B"/>
    <property type="match status" value="1"/>
</dbReference>
<dbReference type="AlphaFoldDB" id="A0A9W8W7U8"/>
<gene>
    <name evidence="16" type="ORF">N0V84_008583</name>
</gene>
<evidence type="ECO:0000256" key="4">
    <source>
        <dbReference type="ARBA" id="ARBA00005988"/>
    </source>
</evidence>
<dbReference type="EMBL" id="JAPEUR010000213">
    <property type="protein sequence ID" value="KAJ4315070.1"/>
    <property type="molecule type" value="Genomic_DNA"/>
</dbReference>
<evidence type="ECO:0000256" key="8">
    <source>
        <dbReference type="ARBA" id="ARBA00022801"/>
    </source>
</evidence>
<keyword evidence="5" id="KW-0964">Secreted</keyword>
<feature type="domain" description="Peptidase M14" evidence="15">
    <location>
        <begin position="68"/>
        <end position="344"/>
    </location>
</feature>
<dbReference type="GO" id="GO:0005576">
    <property type="term" value="C:extracellular region"/>
    <property type="evidence" value="ECO:0007669"/>
    <property type="project" value="UniProtKB-SubCell"/>
</dbReference>
<protein>
    <recommendedName>
        <fullName evidence="12">Carboxypeptidase M14B</fullName>
    </recommendedName>
    <alternativeName>
        <fullName evidence="11">Carboxypeptidase MCPB</fullName>
    </alternativeName>
</protein>
<keyword evidence="10" id="KW-0325">Glycoprotein</keyword>
<feature type="signal peptide" evidence="14">
    <location>
        <begin position="1"/>
        <end position="19"/>
    </location>
</feature>
<dbReference type="PANTHER" id="PTHR11705:SF83">
    <property type="entry name" value="INACTIVE METALLOCARBOXYPEPTIDASE ECM14"/>
    <property type="match status" value="1"/>
</dbReference>
<comment type="function">
    <text evidence="2">Extracellular metalloprotease that contributes to pathogenicity.</text>
</comment>
<evidence type="ECO:0000256" key="5">
    <source>
        <dbReference type="ARBA" id="ARBA00022525"/>
    </source>
</evidence>
<dbReference type="CDD" id="cd06242">
    <property type="entry name" value="M14-like"/>
    <property type="match status" value="1"/>
</dbReference>
<proteinExistence type="inferred from homology"/>
<evidence type="ECO:0000256" key="10">
    <source>
        <dbReference type="ARBA" id="ARBA00023180"/>
    </source>
</evidence>
<name>A0A9W8W7U8_9HYPO</name>